<evidence type="ECO:0000259" key="3">
    <source>
        <dbReference type="PROSITE" id="PS50983"/>
    </source>
</evidence>
<sequence>MTHSITDHLGRQVNISTAPKRIISICPAITETLFALGLEEEIVGRTKYCIFPKEMVEKVPIVGGTKEVNVDTIHDLQPDLILAEKEENTEEIVLALEKIAPVFVLEVQKIDDSYRLIETLGLLTNRVEAANRLITSCKTSFPDRSCKQNLNAAYVIWRKPYMVVGGTTYINDVLHTIGFQNPFEKGDARYPSVTKEELADANLDVLLLASEPFPYQEKHIAEFQSFLPNTKIILVDGEMFWYGAKMLVSGEYLVKLKKEIETSTKKKR</sequence>
<accession>A0ABW8RMV7</accession>
<organism evidence="4 5">
    <name type="scientific">Bacillus salipaludis</name>
    <dbReference type="NCBI Taxonomy" id="2547811"/>
    <lineage>
        <taxon>Bacteria</taxon>
        <taxon>Bacillati</taxon>
        <taxon>Bacillota</taxon>
        <taxon>Bacilli</taxon>
        <taxon>Bacillales</taxon>
        <taxon>Bacillaceae</taxon>
        <taxon>Bacillus</taxon>
    </lineage>
</organism>
<keyword evidence="5" id="KW-1185">Reference proteome</keyword>
<dbReference type="EMBL" id="JBJHQH010000018">
    <property type="protein sequence ID" value="MFK9093897.1"/>
    <property type="molecule type" value="Genomic_DNA"/>
</dbReference>
<evidence type="ECO:0000256" key="1">
    <source>
        <dbReference type="ARBA" id="ARBA00008814"/>
    </source>
</evidence>
<comment type="caution">
    <text evidence="4">The sequence shown here is derived from an EMBL/GenBank/DDBJ whole genome shotgun (WGS) entry which is preliminary data.</text>
</comment>
<dbReference type="PROSITE" id="PS50983">
    <property type="entry name" value="FE_B12_PBP"/>
    <property type="match status" value="1"/>
</dbReference>
<feature type="domain" description="Fe/B12 periplasmic-binding" evidence="3">
    <location>
        <begin position="21"/>
        <end position="264"/>
    </location>
</feature>
<evidence type="ECO:0000313" key="4">
    <source>
        <dbReference type="EMBL" id="MFK9093897.1"/>
    </source>
</evidence>
<dbReference type="Gene3D" id="3.40.50.1980">
    <property type="entry name" value="Nitrogenase molybdenum iron protein domain"/>
    <property type="match status" value="2"/>
</dbReference>
<name>A0ABW8RMV7_9BACI</name>
<dbReference type="InterPro" id="IPR050902">
    <property type="entry name" value="ABC_Transporter_SBP"/>
</dbReference>
<gene>
    <name evidence="4" type="ORF">ACJEBI_20770</name>
</gene>
<evidence type="ECO:0000256" key="2">
    <source>
        <dbReference type="ARBA" id="ARBA00022729"/>
    </source>
</evidence>
<dbReference type="PANTHER" id="PTHR30535">
    <property type="entry name" value="VITAMIN B12-BINDING PROTEIN"/>
    <property type="match status" value="1"/>
</dbReference>
<dbReference type="RefSeq" id="WP_406582395.1">
    <property type="nucleotide sequence ID" value="NZ_JBJHQH010000018.1"/>
</dbReference>
<proteinExistence type="inferred from homology"/>
<protein>
    <submittedName>
        <fullName evidence="4">ABC transporter substrate-binding protein</fullName>
    </submittedName>
</protein>
<reference evidence="4 5" key="1">
    <citation type="submission" date="2024-11" db="EMBL/GenBank/DDBJ databases">
        <authorList>
            <person name="Lucas J.A."/>
        </authorList>
    </citation>
    <scope>NUCLEOTIDE SEQUENCE [LARGE SCALE GENOMIC DNA]</scope>
    <source>
        <strain evidence="4 5">Z 5.4</strain>
    </source>
</reference>
<dbReference type="SUPFAM" id="SSF53807">
    <property type="entry name" value="Helical backbone' metal receptor"/>
    <property type="match status" value="1"/>
</dbReference>
<evidence type="ECO:0000313" key="5">
    <source>
        <dbReference type="Proteomes" id="UP001623041"/>
    </source>
</evidence>
<dbReference type="InterPro" id="IPR054828">
    <property type="entry name" value="Vit_B12_bind_prot"/>
</dbReference>
<dbReference type="NCBIfam" id="NF038402">
    <property type="entry name" value="TroA_like"/>
    <property type="match status" value="1"/>
</dbReference>
<keyword evidence="2" id="KW-0732">Signal</keyword>
<dbReference type="Pfam" id="PF01497">
    <property type="entry name" value="Peripla_BP_2"/>
    <property type="match status" value="1"/>
</dbReference>
<dbReference type="Proteomes" id="UP001623041">
    <property type="component" value="Unassembled WGS sequence"/>
</dbReference>
<dbReference type="PANTHER" id="PTHR30535:SF35">
    <property type="entry name" value="PERIPLASMIC BINDING PROTEIN"/>
    <property type="match status" value="1"/>
</dbReference>
<comment type="similarity">
    <text evidence="1">Belongs to the bacterial solute-binding protein 8 family.</text>
</comment>
<dbReference type="InterPro" id="IPR002491">
    <property type="entry name" value="ABC_transptr_periplasmic_BD"/>
</dbReference>